<dbReference type="EMBL" id="DQ890022">
    <property type="protein sequence ID" value="ABT15341.1"/>
    <property type="molecule type" value="Genomic_DNA"/>
</dbReference>
<sequence>MMSRDCVPPSVAVTPVNCAPLPMKNPKEDTFPPEEFTCPVTITFGALRTLVNTLEASTFPLAETFPEMFMA</sequence>
<proteinExistence type="predicted"/>
<dbReference type="Proteomes" id="UP000204095">
    <property type="component" value="Segment"/>
</dbReference>
<accession>A7J6B0</accession>
<gene>
    <name evidence="1" type="primary">n056L</name>
    <name evidence="1" type="ORF">FR483_n056L</name>
</gene>
<evidence type="ECO:0000313" key="2">
    <source>
        <dbReference type="Proteomes" id="UP000204095"/>
    </source>
</evidence>
<protein>
    <submittedName>
        <fullName evidence="1">Uncharacterized protein n056L</fullName>
    </submittedName>
</protein>
<organism evidence="1 2">
    <name type="scientific">Paramecium bursaria Chlorella virus FR483</name>
    <name type="common">PBCV-FR483</name>
    <dbReference type="NCBI Taxonomy" id="399781"/>
    <lineage>
        <taxon>Viruses</taxon>
        <taxon>Varidnaviria</taxon>
        <taxon>Bamfordvirae</taxon>
        <taxon>Nucleocytoviricota</taxon>
        <taxon>Megaviricetes</taxon>
        <taxon>Algavirales</taxon>
        <taxon>Phycodnaviridae</taxon>
        <taxon>Chlorovirus</taxon>
        <taxon>Chlorovirus conductrix</taxon>
        <taxon>Paramecium bursaria Chlorella virus A1</taxon>
    </lineage>
</organism>
<dbReference type="RefSeq" id="YP_001425688.1">
    <property type="nucleotide sequence ID" value="NC_008603.1"/>
</dbReference>
<reference evidence="1 2" key="1">
    <citation type="journal article" date="2007" name="Virology">
        <title>Sequence and annotation of the 314-kb MT325 and the 321-kb FR483 viruses that infect Chlorella Pbi.</title>
        <authorList>
            <person name="Fitzgerald L.A."/>
            <person name="Graves M.V."/>
            <person name="Li X."/>
            <person name="Feldblyum T."/>
            <person name="Hartigan J."/>
            <person name="Van Etten J.L."/>
        </authorList>
    </citation>
    <scope>NUCLEOTIDE SEQUENCE [LARGE SCALE GENOMIC DNA]</scope>
    <source>
        <strain evidence="1 2">FR483</strain>
    </source>
</reference>
<dbReference type="KEGG" id="vg:5469956"/>
<name>A7J6B0_PBCVF</name>
<dbReference type="GeneID" id="5469956"/>
<organismHost>
    <name type="scientific">Paramecium bursaria</name>
    <dbReference type="NCBI Taxonomy" id="74790"/>
</organismHost>
<evidence type="ECO:0000313" key="1">
    <source>
        <dbReference type="EMBL" id="ABT15341.1"/>
    </source>
</evidence>